<sequence length="55" mass="6298">MLAIRILFLFYSNCCFEDQLLSVTRILLPGYNFWSFKNGSAGPWTLFGYTNIAAL</sequence>
<comment type="caution">
    <text evidence="1">The sequence shown here is derived from an EMBL/GenBank/DDBJ whole genome shotgun (WGS) entry which is preliminary data.</text>
</comment>
<dbReference type="EMBL" id="LNQE01001866">
    <property type="protein sequence ID" value="KUG03860.1"/>
    <property type="molecule type" value="Genomic_DNA"/>
</dbReference>
<reference evidence="1" key="1">
    <citation type="journal article" date="2015" name="Proc. Natl. Acad. Sci. U.S.A.">
        <title>Networks of energetic and metabolic interactions define dynamics in microbial communities.</title>
        <authorList>
            <person name="Embree M."/>
            <person name="Liu J.K."/>
            <person name="Al-Bassam M.M."/>
            <person name="Zengler K."/>
        </authorList>
    </citation>
    <scope>NUCLEOTIDE SEQUENCE</scope>
</reference>
<dbReference type="AlphaFoldDB" id="A0A0W8E5E0"/>
<protein>
    <submittedName>
        <fullName evidence="1">Uncharacterized protein</fullName>
    </submittedName>
</protein>
<proteinExistence type="predicted"/>
<gene>
    <name evidence="1" type="ORF">ASZ90_018757</name>
</gene>
<evidence type="ECO:0000313" key="1">
    <source>
        <dbReference type="EMBL" id="KUG03860.1"/>
    </source>
</evidence>
<accession>A0A0W8E5E0</accession>
<organism evidence="1">
    <name type="scientific">hydrocarbon metagenome</name>
    <dbReference type="NCBI Taxonomy" id="938273"/>
    <lineage>
        <taxon>unclassified sequences</taxon>
        <taxon>metagenomes</taxon>
        <taxon>ecological metagenomes</taxon>
    </lineage>
</organism>
<name>A0A0W8E5E0_9ZZZZ</name>